<dbReference type="EMBL" id="JBHSKP010000002">
    <property type="protein sequence ID" value="MFC5151166.1"/>
    <property type="molecule type" value="Genomic_DNA"/>
</dbReference>
<name>A0ABW0ABU8_9ACTN</name>
<dbReference type="Pfam" id="PF03640">
    <property type="entry name" value="Lipoprotein_15"/>
    <property type="match status" value="2"/>
</dbReference>
<evidence type="ECO:0000313" key="3">
    <source>
        <dbReference type="EMBL" id="MFC5151166.1"/>
    </source>
</evidence>
<evidence type="ECO:0000313" key="4">
    <source>
        <dbReference type="Proteomes" id="UP001596160"/>
    </source>
</evidence>
<evidence type="ECO:0008006" key="5">
    <source>
        <dbReference type="Google" id="ProtNLM"/>
    </source>
</evidence>
<dbReference type="PROSITE" id="PS51257">
    <property type="entry name" value="PROKAR_LIPOPROTEIN"/>
    <property type="match status" value="1"/>
</dbReference>
<dbReference type="InterPro" id="IPR005297">
    <property type="entry name" value="Lipoprotein_repeat"/>
</dbReference>
<dbReference type="RefSeq" id="WP_344473894.1">
    <property type="nucleotide sequence ID" value="NZ_BAAASB010000003.1"/>
</dbReference>
<dbReference type="Proteomes" id="UP001596160">
    <property type="component" value="Unassembled WGS sequence"/>
</dbReference>
<feature type="region of interest" description="Disordered" evidence="1">
    <location>
        <begin position="27"/>
        <end position="47"/>
    </location>
</feature>
<keyword evidence="2" id="KW-0732">Signal</keyword>
<proteinExistence type="predicted"/>
<evidence type="ECO:0000256" key="2">
    <source>
        <dbReference type="SAM" id="SignalP"/>
    </source>
</evidence>
<dbReference type="PANTHER" id="PTHR39335">
    <property type="entry name" value="BLL4220 PROTEIN"/>
    <property type="match status" value="1"/>
</dbReference>
<organism evidence="3 4">
    <name type="scientific">Streptomyces amakusaensis</name>
    <dbReference type="NCBI Taxonomy" id="67271"/>
    <lineage>
        <taxon>Bacteria</taxon>
        <taxon>Bacillati</taxon>
        <taxon>Actinomycetota</taxon>
        <taxon>Actinomycetes</taxon>
        <taxon>Kitasatosporales</taxon>
        <taxon>Streptomycetaceae</taxon>
        <taxon>Streptomyces</taxon>
    </lineage>
</organism>
<reference evidence="4" key="1">
    <citation type="journal article" date="2019" name="Int. J. Syst. Evol. Microbiol.">
        <title>The Global Catalogue of Microorganisms (GCM) 10K type strain sequencing project: providing services to taxonomists for standard genome sequencing and annotation.</title>
        <authorList>
            <consortium name="The Broad Institute Genomics Platform"/>
            <consortium name="The Broad Institute Genome Sequencing Center for Infectious Disease"/>
            <person name="Wu L."/>
            <person name="Ma J."/>
        </authorList>
    </citation>
    <scope>NUCLEOTIDE SEQUENCE [LARGE SCALE GENOMIC DNA]</scope>
    <source>
        <strain evidence="4">PCU 266</strain>
    </source>
</reference>
<sequence length="174" mass="17866">MPRSRFTAFAAALLALAPATLLALTSCTSRDDPPETTPSTATAPAPAPDLAASVKVADSPFGRILVDGAGRTLYGFTKDKAKGKDKAGDSACDADCVAVWPALTATRGLEPGPGVRPALLTDTKLAEGAEQAVYGDWPLYYYVGDATAGEVNGQGLDGVWFAVAPDGKLVREPA</sequence>
<feature type="chain" id="PRO_5046635148" description="Lipoprotein" evidence="2">
    <location>
        <begin position="24"/>
        <end position="174"/>
    </location>
</feature>
<keyword evidence="4" id="KW-1185">Reference proteome</keyword>
<dbReference type="PANTHER" id="PTHR39335:SF1">
    <property type="entry name" value="BLL4220 PROTEIN"/>
    <property type="match status" value="1"/>
</dbReference>
<evidence type="ECO:0000256" key="1">
    <source>
        <dbReference type="SAM" id="MobiDB-lite"/>
    </source>
</evidence>
<feature type="compositionally biased region" description="Low complexity" evidence="1">
    <location>
        <begin position="37"/>
        <end position="47"/>
    </location>
</feature>
<gene>
    <name evidence="3" type="ORF">ACFPRH_05425</name>
</gene>
<accession>A0ABW0ABU8</accession>
<feature type="signal peptide" evidence="2">
    <location>
        <begin position="1"/>
        <end position="23"/>
    </location>
</feature>
<protein>
    <recommendedName>
        <fullName evidence="5">Lipoprotein</fullName>
    </recommendedName>
</protein>
<comment type="caution">
    <text evidence="3">The sequence shown here is derived from an EMBL/GenBank/DDBJ whole genome shotgun (WGS) entry which is preliminary data.</text>
</comment>